<dbReference type="PROSITE" id="PS50835">
    <property type="entry name" value="IG_LIKE"/>
    <property type="match status" value="3"/>
</dbReference>
<keyword evidence="10" id="KW-0393">Immunoglobulin domain</keyword>
<accession>A0A087XKB2</accession>
<evidence type="ECO:0000256" key="2">
    <source>
        <dbReference type="ARBA" id="ARBA00022475"/>
    </source>
</evidence>
<dbReference type="GeneTree" id="ENSGT01140000282700"/>
<dbReference type="Ensembl" id="ENSPFOT00000006225.1">
    <property type="protein sequence ID" value="ENSPFOP00000006215.1"/>
    <property type="gene ID" value="ENSPFOG00000006324.1"/>
</dbReference>
<reference evidence="12" key="3">
    <citation type="submission" date="2025-09" db="UniProtKB">
        <authorList>
            <consortium name="Ensembl"/>
        </authorList>
    </citation>
    <scope>IDENTIFICATION</scope>
</reference>
<sequence length="346" mass="39170">LNSHLVFSVSQHALGGVVEVNEGAESVLMPCIYSGVIPEDNPFLLWTRSDLSPNSVHLRRENGDDLKNQNQRFRGRTSMNPDALDTGNFSLTLRKPEQDDGGNYSCSISDGVKERTVKQIHLKVKVGQQEVEVTEGSGSVVLPCRTSADLPEGTSVEWTRSEPRSMFIHVFPNTSKHFAQQDRLYRDRTEMSKDFLRTGDVSLTLMYPTHRDDGRYVCTVYRDQDVLRDTVVLKYIKAPLVKVDSGVKFVLLPCRTRVYLPGGARVEWRDGENRTVHVYQKGSDDPEEQNLTSRTRTRMNNDPLKTGDLSLTLKHPKPGDSGIYTCRVRKRVVLVMKRVHLQVKGQ</sequence>
<proteinExistence type="predicted"/>
<dbReference type="AlphaFoldDB" id="A0A087XKB2"/>
<keyword evidence="13" id="KW-1185">Reference proteome</keyword>
<dbReference type="GO" id="GO:0007166">
    <property type="term" value="P:cell surface receptor signaling pathway"/>
    <property type="evidence" value="ECO:0007669"/>
    <property type="project" value="TreeGrafter"/>
</dbReference>
<dbReference type="SMART" id="SM00406">
    <property type="entry name" value="IGv"/>
    <property type="match status" value="3"/>
</dbReference>
<dbReference type="GO" id="GO:0009897">
    <property type="term" value="C:external side of plasma membrane"/>
    <property type="evidence" value="ECO:0007669"/>
    <property type="project" value="TreeGrafter"/>
</dbReference>
<dbReference type="InterPro" id="IPR036179">
    <property type="entry name" value="Ig-like_dom_sf"/>
</dbReference>
<dbReference type="Proteomes" id="UP000028760">
    <property type="component" value="Unassembled WGS sequence"/>
</dbReference>
<keyword evidence="2" id="KW-1003">Cell membrane</keyword>
<evidence type="ECO:0000256" key="3">
    <source>
        <dbReference type="ARBA" id="ARBA00022692"/>
    </source>
</evidence>
<evidence type="ECO:0000256" key="8">
    <source>
        <dbReference type="ARBA" id="ARBA00023170"/>
    </source>
</evidence>
<evidence type="ECO:0000256" key="6">
    <source>
        <dbReference type="ARBA" id="ARBA00023136"/>
    </source>
</evidence>
<feature type="domain" description="Ig-like" evidence="11">
    <location>
        <begin position="19"/>
        <end position="118"/>
    </location>
</feature>
<dbReference type="GO" id="GO:0031295">
    <property type="term" value="P:T cell costimulation"/>
    <property type="evidence" value="ECO:0007669"/>
    <property type="project" value="TreeGrafter"/>
</dbReference>
<evidence type="ECO:0000256" key="7">
    <source>
        <dbReference type="ARBA" id="ARBA00023157"/>
    </source>
</evidence>
<keyword evidence="4" id="KW-0732">Signal</keyword>
<keyword evidence="8" id="KW-0675">Receptor</keyword>
<dbReference type="OMA" id="FCEFEIF"/>
<name>A0A087XKB2_POEFO</name>
<reference evidence="13" key="1">
    <citation type="submission" date="2013-10" db="EMBL/GenBank/DDBJ databases">
        <authorList>
            <person name="Schartl M."/>
            <person name="Warren W."/>
        </authorList>
    </citation>
    <scope>NUCLEOTIDE SEQUENCE [LARGE SCALE GENOMIC DNA]</scope>
    <source>
        <strain evidence="13">female</strain>
    </source>
</reference>
<dbReference type="InterPro" id="IPR007110">
    <property type="entry name" value="Ig-like_dom"/>
</dbReference>
<evidence type="ECO:0000256" key="5">
    <source>
        <dbReference type="ARBA" id="ARBA00022989"/>
    </source>
</evidence>
<evidence type="ECO:0000256" key="1">
    <source>
        <dbReference type="ARBA" id="ARBA00004251"/>
    </source>
</evidence>
<dbReference type="PANTHER" id="PTHR25466">
    <property type="entry name" value="T-LYMPHOCYTE ACTIVATION ANTIGEN"/>
    <property type="match status" value="1"/>
</dbReference>
<keyword evidence="6" id="KW-0472">Membrane</keyword>
<evidence type="ECO:0000313" key="12">
    <source>
        <dbReference type="Ensembl" id="ENSPFOP00000006215.1"/>
    </source>
</evidence>
<feature type="domain" description="Ig-like" evidence="11">
    <location>
        <begin position="243"/>
        <end position="328"/>
    </location>
</feature>
<evidence type="ECO:0000256" key="4">
    <source>
        <dbReference type="ARBA" id="ARBA00022729"/>
    </source>
</evidence>
<evidence type="ECO:0000256" key="10">
    <source>
        <dbReference type="ARBA" id="ARBA00023319"/>
    </source>
</evidence>
<keyword evidence="9" id="KW-0325">Glycoprotein</keyword>
<dbReference type="EMBL" id="AYCK01013776">
    <property type="status" value="NOT_ANNOTATED_CDS"/>
    <property type="molecule type" value="Genomic_DNA"/>
</dbReference>
<organism evidence="12 13">
    <name type="scientific">Poecilia formosa</name>
    <name type="common">Amazon molly</name>
    <name type="synonym">Limia formosa</name>
    <dbReference type="NCBI Taxonomy" id="48698"/>
    <lineage>
        <taxon>Eukaryota</taxon>
        <taxon>Metazoa</taxon>
        <taxon>Chordata</taxon>
        <taxon>Craniata</taxon>
        <taxon>Vertebrata</taxon>
        <taxon>Euteleostomi</taxon>
        <taxon>Actinopterygii</taxon>
        <taxon>Neopterygii</taxon>
        <taxon>Teleostei</taxon>
        <taxon>Neoteleostei</taxon>
        <taxon>Acanthomorphata</taxon>
        <taxon>Ovalentaria</taxon>
        <taxon>Atherinomorphae</taxon>
        <taxon>Cyprinodontiformes</taxon>
        <taxon>Poeciliidae</taxon>
        <taxon>Poeciliinae</taxon>
        <taxon>Poecilia</taxon>
    </lineage>
</organism>
<evidence type="ECO:0000313" key="13">
    <source>
        <dbReference type="Proteomes" id="UP000028760"/>
    </source>
</evidence>
<dbReference type="GO" id="GO:0071222">
    <property type="term" value="P:cellular response to lipopolysaccharide"/>
    <property type="evidence" value="ECO:0007669"/>
    <property type="project" value="TreeGrafter"/>
</dbReference>
<keyword evidence="7" id="KW-1015">Disulfide bond</keyword>
<dbReference type="GO" id="GO:0006955">
    <property type="term" value="P:immune response"/>
    <property type="evidence" value="ECO:0007669"/>
    <property type="project" value="TreeGrafter"/>
</dbReference>
<keyword evidence="3" id="KW-0812">Transmembrane</keyword>
<dbReference type="PANTHER" id="PTHR25466:SF14">
    <property type="entry name" value="BUTYROPHILIN SUBFAMILY 2 MEMBER A2-LIKE-RELATED"/>
    <property type="match status" value="1"/>
</dbReference>
<dbReference type="Pfam" id="PF07686">
    <property type="entry name" value="V-set"/>
    <property type="match status" value="3"/>
</dbReference>
<dbReference type="InterPro" id="IPR051713">
    <property type="entry name" value="T-cell_Activation_Regulation"/>
</dbReference>
<keyword evidence="5" id="KW-1133">Transmembrane helix</keyword>
<dbReference type="InterPro" id="IPR013783">
    <property type="entry name" value="Ig-like_fold"/>
</dbReference>
<evidence type="ECO:0000256" key="9">
    <source>
        <dbReference type="ARBA" id="ARBA00023180"/>
    </source>
</evidence>
<dbReference type="InterPro" id="IPR013106">
    <property type="entry name" value="Ig_V-set"/>
</dbReference>
<dbReference type="Gene3D" id="2.60.40.10">
    <property type="entry name" value="Immunoglobulins"/>
    <property type="match status" value="3"/>
</dbReference>
<dbReference type="InterPro" id="IPR003599">
    <property type="entry name" value="Ig_sub"/>
</dbReference>
<comment type="subcellular location">
    <subcellularLocation>
        <location evidence="1">Cell membrane</location>
        <topology evidence="1">Single-pass type I membrane protein</topology>
    </subcellularLocation>
</comment>
<dbReference type="SMART" id="SM00409">
    <property type="entry name" value="IG"/>
    <property type="match status" value="3"/>
</dbReference>
<dbReference type="SUPFAM" id="SSF48726">
    <property type="entry name" value="Immunoglobulin"/>
    <property type="match status" value="3"/>
</dbReference>
<dbReference type="EMBL" id="AYCK01013775">
    <property type="status" value="NOT_ANNOTATED_CDS"/>
    <property type="molecule type" value="Genomic_DNA"/>
</dbReference>
<feature type="domain" description="Ig-like" evidence="11">
    <location>
        <begin position="122"/>
        <end position="234"/>
    </location>
</feature>
<reference evidence="12" key="2">
    <citation type="submission" date="2025-08" db="UniProtKB">
        <authorList>
            <consortium name="Ensembl"/>
        </authorList>
    </citation>
    <scope>IDENTIFICATION</scope>
</reference>
<dbReference type="GO" id="GO:0042102">
    <property type="term" value="P:positive regulation of T cell proliferation"/>
    <property type="evidence" value="ECO:0007669"/>
    <property type="project" value="TreeGrafter"/>
</dbReference>
<evidence type="ECO:0000259" key="11">
    <source>
        <dbReference type="PROSITE" id="PS50835"/>
    </source>
</evidence>
<dbReference type="GO" id="GO:0042130">
    <property type="term" value="P:negative regulation of T cell proliferation"/>
    <property type="evidence" value="ECO:0007669"/>
    <property type="project" value="TreeGrafter"/>
</dbReference>
<protein>
    <recommendedName>
        <fullName evidence="11">Ig-like domain-containing protein</fullName>
    </recommendedName>
</protein>